<dbReference type="Pfam" id="PF03625">
    <property type="entry name" value="DUF302"/>
    <property type="match status" value="1"/>
</dbReference>
<protein>
    <submittedName>
        <fullName evidence="2">DUF302 domain-containing protein</fullName>
    </submittedName>
</protein>
<dbReference type="SUPFAM" id="SSF103247">
    <property type="entry name" value="TT1751-like"/>
    <property type="match status" value="1"/>
</dbReference>
<comment type="caution">
    <text evidence="2">The sequence shown here is derived from an EMBL/GenBank/DDBJ whole genome shotgun (WGS) entry which is preliminary data.</text>
</comment>
<dbReference type="Proteomes" id="UP000282926">
    <property type="component" value="Unassembled WGS sequence"/>
</dbReference>
<dbReference type="CDD" id="cd14797">
    <property type="entry name" value="DUF302"/>
    <property type="match status" value="1"/>
</dbReference>
<proteinExistence type="predicted"/>
<feature type="domain" description="DUF302" evidence="1">
    <location>
        <begin position="55"/>
        <end position="97"/>
    </location>
</feature>
<dbReference type="InterPro" id="IPR005180">
    <property type="entry name" value="DUF302"/>
</dbReference>
<dbReference type="InterPro" id="IPR035923">
    <property type="entry name" value="TT1751-like_sf"/>
</dbReference>
<reference evidence="2 3" key="1">
    <citation type="submission" date="2019-01" db="EMBL/GenBank/DDBJ databases">
        <title>Lujinxingia litoralis gen. nov., sp. nov. and Lujinxingia sediminis gen. nov., sp. nov., new members in the order Bradymonadales, isolated from coastal sediment.</title>
        <authorList>
            <person name="Li C.-M."/>
        </authorList>
    </citation>
    <scope>NUCLEOTIDE SEQUENCE [LARGE SCALE GENOMIC DNA]</scope>
    <source>
        <strain evidence="2 3">SEH01</strain>
    </source>
</reference>
<organism evidence="2 3">
    <name type="scientific">Lujinxingia sediminis</name>
    <dbReference type="NCBI Taxonomy" id="2480984"/>
    <lineage>
        <taxon>Bacteria</taxon>
        <taxon>Deltaproteobacteria</taxon>
        <taxon>Bradymonadales</taxon>
        <taxon>Lujinxingiaceae</taxon>
        <taxon>Lujinxingia</taxon>
    </lineage>
</organism>
<evidence type="ECO:0000313" key="2">
    <source>
        <dbReference type="EMBL" id="RVU43001.1"/>
    </source>
</evidence>
<accession>A0ABY0CR44</accession>
<evidence type="ECO:0000313" key="3">
    <source>
        <dbReference type="Proteomes" id="UP000282926"/>
    </source>
</evidence>
<dbReference type="Gene3D" id="3.30.310.70">
    <property type="entry name" value="TT1751-like domain"/>
    <property type="match status" value="1"/>
</dbReference>
<sequence length="130" mass="14574">MDSIRRLLLFRARRSSNPGYVVPVAAFGAHQLLERERRRQMFSAARRLRLMVRSVACNPPLAHLVLLAESPIELLLPCNVVVTEDDEGNVIVSAFDPIRMSLLIDRDDVQPITDDVKARMERVLAAVGEG</sequence>
<name>A0ABY0CR44_9DELT</name>
<dbReference type="PANTHER" id="PTHR38342">
    <property type="entry name" value="SLR5037 PROTEIN"/>
    <property type="match status" value="1"/>
</dbReference>
<evidence type="ECO:0000259" key="1">
    <source>
        <dbReference type="Pfam" id="PF03625"/>
    </source>
</evidence>
<dbReference type="EMBL" id="SADD01000008">
    <property type="protein sequence ID" value="RVU43001.1"/>
    <property type="molecule type" value="Genomic_DNA"/>
</dbReference>
<dbReference type="PANTHER" id="PTHR38342:SF1">
    <property type="entry name" value="SLR5037 PROTEIN"/>
    <property type="match status" value="1"/>
</dbReference>
<keyword evidence="3" id="KW-1185">Reference proteome</keyword>
<gene>
    <name evidence="2" type="ORF">EA187_14295</name>
</gene>